<protein>
    <submittedName>
        <fullName evidence="1">Uncharacterized protein</fullName>
    </submittedName>
</protein>
<evidence type="ECO:0000313" key="2">
    <source>
        <dbReference type="Proteomes" id="UP000198356"/>
    </source>
</evidence>
<name>A0A239HA31_9BACT</name>
<proteinExistence type="predicted"/>
<dbReference type="EMBL" id="FZOU01000002">
    <property type="protein sequence ID" value="SNS77683.1"/>
    <property type="molecule type" value="Genomic_DNA"/>
</dbReference>
<dbReference type="AlphaFoldDB" id="A0A239HA31"/>
<keyword evidence="2" id="KW-1185">Reference proteome</keyword>
<dbReference type="RefSeq" id="WP_089407783.1">
    <property type="nucleotide sequence ID" value="NZ_FZOU01000002.1"/>
</dbReference>
<gene>
    <name evidence="1" type="ORF">SAMN05421770_102279</name>
</gene>
<dbReference type="Proteomes" id="UP000198356">
    <property type="component" value="Unassembled WGS sequence"/>
</dbReference>
<accession>A0A239HA31</accession>
<reference evidence="1 2" key="1">
    <citation type="submission" date="2017-06" db="EMBL/GenBank/DDBJ databases">
        <authorList>
            <person name="Kim H.J."/>
            <person name="Triplett B.A."/>
        </authorList>
    </citation>
    <scope>NUCLEOTIDE SEQUENCE [LARGE SCALE GENOMIC DNA]</scope>
    <source>
        <strain evidence="1 2">DSM 18704</strain>
    </source>
</reference>
<evidence type="ECO:0000313" key="1">
    <source>
        <dbReference type="EMBL" id="SNS77683.1"/>
    </source>
</evidence>
<organism evidence="1 2">
    <name type="scientific">Granulicella rosea</name>
    <dbReference type="NCBI Taxonomy" id="474952"/>
    <lineage>
        <taxon>Bacteria</taxon>
        <taxon>Pseudomonadati</taxon>
        <taxon>Acidobacteriota</taxon>
        <taxon>Terriglobia</taxon>
        <taxon>Terriglobales</taxon>
        <taxon>Acidobacteriaceae</taxon>
        <taxon>Granulicella</taxon>
    </lineage>
</organism>
<sequence>MISLPQIELNVVRAYIQHVQARFPAGHYLNDRYVQILKIREWQLRRRLLNETGTLADLEPLNTGHREAERFLFDVDKGSRKDVIREINDILQLIAMEFFAEITTIEAQHPHLGQEFAREQEAYRLMWNSYVEEAEA</sequence>